<dbReference type="FunFam" id="1.25.40.10:FF:000366">
    <property type="entry name" value="Pentatricopeptide (PPR) repeat-containing protein"/>
    <property type="match status" value="1"/>
</dbReference>
<dbReference type="InterPro" id="IPR046960">
    <property type="entry name" value="PPR_At4g14850-like_plant"/>
</dbReference>
<keyword evidence="5" id="KW-1185">Reference proteome</keyword>
<dbReference type="EMBL" id="CM017875">
    <property type="protein sequence ID" value="KAG1337893.1"/>
    <property type="molecule type" value="Genomic_DNA"/>
</dbReference>
<reference evidence="4" key="1">
    <citation type="journal article" date="2017" name="Gigascience">
        <title>The genome draft of coconut (Cocos nucifera).</title>
        <authorList>
            <person name="Xiao Y."/>
            <person name="Xu P."/>
            <person name="Fan H."/>
            <person name="Baudouin L."/>
            <person name="Xia W."/>
            <person name="Bocs S."/>
            <person name="Xu J."/>
            <person name="Li Q."/>
            <person name="Guo A."/>
            <person name="Zhou L."/>
            <person name="Li J."/>
            <person name="Wu Y."/>
            <person name="Ma Z."/>
            <person name="Armero A."/>
            <person name="Issali A.E."/>
            <person name="Liu N."/>
            <person name="Peng M."/>
            <person name="Yang Y."/>
        </authorList>
    </citation>
    <scope>NUCLEOTIDE SEQUENCE</scope>
    <source>
        <tissue evidence="4">Spear leaf of Hainan Tall coconut</tissue>
    </source>
</reference>
<dbReference type="InterPro" id="IPR032867">
    <property type="entry name" value="DYW_dom"/>
</dbReference>
<dbReference type="PROSITE" id="PS51375">
    <property type="entry name" value="PPR"/>
    <property type="match status" value="8"/>
</dbReference>
<feature type="repeat" description="PPR" evidence="2">
    <location>
        <begin position="304"/>
        <end position="338"/>
    </location>
</feature>
<dbReference type="InterPro" id="IPR046849">
    <property type="entry name" value="E2_motif"/>
</dbReference>
<dbReference type="FunFam" id="1.25.40.10:FF:000196">
    <property type="entry name" value="Pentatricopeptide repeat-containing protein At4g14850"/>
    <property type="match status" value="1"/>
</dbReference>
<dbReference type="PANTHER" id="PTHR47926">
    <property type="entry name" value="PENTATRICOPEPTIDE REPEAT-CONTAINING PROTEIN"/>
    <property type="match status" value="1"/>
</dbReference>
<dbReference type="Pfam" id="PF01535">
    <property type="entry name" value="PPR"/>
    <property type="match status" value="5"/>
</dbReference>
<dbReference type="Pfam" id="PF20430">
    <property type="entry name" value="Eplus_motif"/>
    <property type="match status" value="1"/>
</dbReference>
<dbReference type="Pfam" id="PF20431">
    <property type="entry name" value="E_motif"/>
    <property type="match status" value="1"/>
</dbReference>
<dbReference type="FunFam" id="1.25.40.10:FF:000031">
    <property type="entry name" value="Pentatricopeptide repeat-containing protein mitochondrial"/>
    <property type="match status" value="1"/>
</dbReference>
<dbReference type="Proteomes" id="UP000797356">
    <property type="component" value="Chromosome 4"/>
</dbReference>
<feature type="repeat" description="PPR" evidence="2">
    <location>
        <begin position="374"/>
        <end position="408"/>
    </location>
</feature>
<evidence type="ECO:0000313" key="4">
    <source>
        <dbReference type="EMBL" id="KAG1337893.1"/>
    </source>
</evidence>
<dbReference type="Pfam" id="PF12854">
    <property type="entry name" value="PPR_1"/>
    <property type="match status" value="1"/>
</dbReference>
<dbReference type="Pfam" id="PF14432">
    <property type="entry name" value="DYW_deaminase"/>
    <property type="match status" value="1"/>
</dbReference>
<gene>
    <name evidence="4" type="ORF">COCNU_04G001990</name>
</gene>
<keyword evidence="1" id="KW-0677">Repeat</keyword>
<organism evidence="4 5">
    <name type="scientific">Cocos nucifera</name>
    <name type="common">Coconut palm</name>
    <dbReference type="NCBI Taxonomy" id="13894"/>
    <lineage>
        <taxon>Eukaryota</taxon>
        <taxon>Viridiplantae</taxon>
        <taxon>Streptophyta</taxon>
        <taxon>Embryophyta</taxon>
        <taxon>Tracheophyta</taxon>
        <taxon>Spermatophyta</taxon>
        <taxon>Magnoliopsida</taxon>
        <taxon>Liliopsida</taxon>
        <taxon>Arecaceae</taxon>
        <taxon>Arecoideae</taxon>
        <taxon>Cocoseae</taxon>
        <taxon>Attaleinae</taxon>
        <taxon>Cocos</taxon>
    </lineage>
</organism>
<feature type="repeat" description="PPR" evidence="2">
    <location>
        <begin position="709"/>
        <end position="743"/>
    </location>
</feature>
<dbReference type="InterPro" id="IPR046848">
    <property type="entry name" value="E_motif"/>
</dbReference>
<evidence type="ECO:0000256" key="1">
    <source>
        <dbReference type="ARBA" id="ARBA00022737"/>
    </source>
</evidence>
<dbReference type="AlphaFoldDB" id="A0A8K0MZR3"/>
<dbReference type="InterPro" id="IPR011990">
    <property type="entry name" value="TPR-like_helical_dom_sf"/>
</dbReference>
<dbReference type="PANTHER" id="PTHR47926:SF506">
    <property type="entry name" value="TETRATRICOPEPTIDE REPEAT-LIKE SUPERFAMILY PROTEIN ISOFORM 1"/>
    <property type="match status" value="1"/>
</dbReference>
<feature type="repeat" description="PPR" evidence="2">
    <location>
        <begin position="506"/>
        <end position="540"/>
    </location>
</feature>
<name>A0A8K0MZR3_COCNU</name>
<sequence length="1016" mass="113736">MPVKERRKGHTFIGWARIPEEPTPNGFLLLSDHPNPEVSLFLQKGFSEISNPLIGRAIQCLSLRRSIYLSLFHFNTLINLYCRFGRLETALKVFDHMPQRNDASWNTAISGCVRVGSFAKAFELFREMREDGIEPNKFVLASLLTACNRWAEMVGKGIEIHAFVLKIGMMSNVYVGTALLHLYGSYGFLSDAQRLFQDMPERNVVSWTALMVSFSTNGYPEEAVKAYWRMRREGVVCNQNSFTAAISSCGLLEDEKLSLQVIAHVVVTGFETDVSVANSLVTLFGNLGRIGDAECIFNRMEQKDTISWNSMISSYSREGMRKESLQLFSDMRHGNIKPDTTTFSSLITACSCLEHLKWGKGLHALSVKDGLDLFVSVANALVNMYSTTGKYEEAEVLFHDMPKRDLISWNSMISSYVHSGQCTDALKLVAQQIQTEKETNHVTFANALAACSSSEALLDGKTAHALTIHMGLQENLLVGNALITMYGKCNAMREAELVFQTMHDRDVVTFNALIGGHAENEEQREAVQVYNWMSEAGITANYITMVNILGACSTPNDLLKYGKPLHAHVVSTGFESDEYVKNSLITMYAKCDDLDSGAYIFDGLANKTAVSWNAMIASKARHGHGEDALKLFMEMQHAGISLDQFSLTSGLAASTSLASLEEGQQLHCLTTKLGFDSDIHVINAAMDMYGKCGKMDDMLKLLPEPTERSQQSWNILISGHARHGCFEKAEDMFKQMLSVGRKPDYVTFVSLLSACNHSGLVDKGIAYYNAMTSEFGIFPRIEHCVCMVDLLGRSGRLVEAERFIEDMPVSPNDLIWRSLLSSSRTYRNLDIGRKAAQSLLELDPLDDSAYVLLSNVYATNGRWEDVDKLRMHMKSINLKKRPACSWIKVKNEVSSFGIGDKSHPQALQIYSKLEEILQMVKQVGYVADTSFALHDTDEEQKEHNLWSHSEKLALAFGLLDVPEGSTIRVFKNLRVCGDCHMVYKLVSKAADREIVLRDAYRFHHFRGGECSCLDYW</sequence>
<accession>A0A8K0MZR3</accession>
<feature type="repeat" description="PPR" evidence="2">
    <location>
        <begin position="101"/>
        <end position="135"/>
    </location>
</feature>
<dbReference type="GO" id="GO:0003723">
    <property type="term" value="F:RNA binding"/>
    <property type="evidence" value="ECO:0007669"/>
    <property type="project" value="InterPro"/>
</dbReference>
<feature type="repeat" description="PPR" evidence="2">
    <location>
        <begin position="203"/>
        <end position="237"/>
    </location>
</feature>
<dbReference type="FunFam" id="1.25.40.10:FF:000351">
    <property type="entry name" value="Pentatricopeptide repeat-containing protein"/>
    <property type="match status" value="1"/>
</dbReference>
<reference evidence="4" key="2">
    <citation type="submission" date="2019-07" db="EMBL/GenBank/DDBJ databases">
        <authorList>
            <person name="Yang Y."/>
            <person name="Bocs S."/>
            <person name="Baudouin L."/>
        </authorList>
    </citation>
    <scope>NUCLEOTIDE SEQUENCE</scope>
    <source>
        <tissue evidence="4">Spear leaf of Hainan Tall coconut</tissue>
    </source>
</reference>
<dbReference type="Gene3D" id="1.25.40.10">
    <property type="entry name" value="Tetratricopeptide repeat domain"/>
    <property type="match status" value="7"/>
</dbReference>
<feature type="domain" description="DYW" evidence="3">
    <location>
        <begin position="924"/>
        <end position="1016"/>
    </location>
</feature>
<dbReference type="FunFam" id="1.25.40.10:FF:000073">
    <property type="entry name" value="Pentatricopeptide repeat-containing protein chloroplastic"/>
    <property type="match status" value="2"/>
</dbReference>
<dbReference type="OrthoDB" id="607373at2759"/>
<evidence type="ECO:0000256" key="2">
    <source>
        <dbReference type="PROSITE-ProRule" id="PRU00708"/>
    </source>
</evidence>
<proteinExistence type="predicted"/>
<evidence type="ECO:0000259" key="3">
    <source>
        <dbReference type="Pfam" id="PF14432"/>
    </source>
</evidence>
<protein>
    <submittedName>
        <fullName evidence="4">Pentatricopeptide repeat-containing protein, mitochondrial</fullName>
    </submittedName>
</protein>
<dbReference type="NCBIfam" id="TIGR00756">
    <property type="entry name" value="PPR"/>
    <property type="match status" value="5"/>
</dbReference>
<dbReference type="GO" id="GO:0008270">
    <property type="term" value="F:zinc ion binding"/>
    <property type="evidence" value="ECO:0007669"/>
    <property type="project" value="InterPro"/>
</dbReference>
<comment type="caution">
    <text evidence="4">The sequence shown here is derived from an EMBL/GenBank/DDBJ whole genome shotgun (WGS) entry which is preliminary data.</text>
</comment>
<evidence type="ECO:0000313" key="5">
    <source>
        <dbReference type="Proteomes" id="UP000797356"/>
    </source>
</evidence>
<feature type="repeat" description="PPR" evidence="2">
    <location>
        <begin position="70"/>
        <end position="100"/>
    </location>
</feature>
<feature type="repeat" description="PPR" evidence="2">
    <location>
        <begin position="608"/>
        <end position="642"/>
    </location>
</feature>
<dbReference type="GO" id="GO:0009451">
    <property type="term" value="P:RNA modification"/>
    <property type="evidence" value="ECO:0007669"/>
    <property type="project" value="InterPro"/>
</dbReference>
<dbReference type="Pfam" id="PF13041">
    <property type="entry name" value="PPR_2"/>
    <property type="match status" value="5"/>
</dbReference>
<dbReference type="InterPro" id="IPR002885">
    <property type="entry name" value="PPR_rpt"/>
</dbReference>
<dbReference type="FunFam" id="1.25.40.10:FF:000381">
    <property type="entry name" value="Pentatricopeptide repeat-containing protein"/>
    <property type="match status" value="1"/>
</dbReference>